<organism evidence="1 2">
    <name type="scientific">Sphagnum troendelagicum</name>
    <dbReference type="NCBI Taxonomy" id="128251"/>
    <lineage>
        <taxon>Eukaryota</taxon>
        <taxon>Viridiplantae</taxon>
        <taxon>Streptophyta</taxon>
        <taxon>Embryophyta</taxon>
        <taxon>Bryophyta</taxon>
        <taxon>Sphagnophytina</taxon>
        <taxon>Sphagnopsida</taxon>
        <taxon>Sphagnales</taxon>
        <taxon>Sphagnaceae</taxon>
        <taxon>Sphagnum</taxon>
    </lineage>
</organism>
<dbReference type="PANTHER" id="PTHR47926">
    <property type="entry name" value="PENTATRICOPEPTIDE REPEAT-CONTAINING PROTEIN"/>
    <property type="match status" value="1"/>
</dbReference>
<gene>
    <name evidence="1" type="ORF">CSSPTR1EN2_LOCUS17254</name>
</gene>
<evidence type="ECO:0000313" key="2">
    <source>
        <dbReference type="Proteomes" id="UP001497512"/>
    </source>
</evidence>
<dbReference type="EMBL" id="OZ019896">
    <property type="protein sequence ID" value="CAK9224283.1"/>
    <property type="molecule type" value="Genomic_DNA"/>
</dbReference>
<evidence type="ECO:0000313" key="1">
    <source>
        <dbReference type="EMBL" id="CAK9224283.1"/>
    </source>
</evidence>
<keyword evidence="2" id="KW-1185">Reference proteome</keyword>
<dbReference type="InterPro" id="IPR046960">
    <property type="entry name" value="PPR_At4g14850-like_plant"/>
</dbReference>
<reference evidence="1" key="1">
    <citation type="submission" date="2024-02" db="EMBL/GenBank/DDBJ databases">
        <authorList>
            <consortium name="ELIXIR-Norway"/>
            <consortium name="Elixir Norway"/>
        </authorList>
    </citation>
    <scope>NUCLEOTIDE SEQUENCE</scope>
</reference>
<dbReference type="InterPro" id="IPR011990">
    <property type="entry name" value="TPR-like_helical_dom_sf"/>
</dbReference>
<dbReference type="Gene3D" id="1.25.40.10">
    <property type="entry name" value="Tetratricopeptide repeat domain"/>
    <property type="match status" value="1"/>
</dbReference>
<dbReference type="Proteomes" id="UP001497512">
    <property type="component" value="Chromosome 4"/>
</dbReference>
<name>A0ABP0ULD9_9BRYO</name>
<sequence>MKCGSIDNAQNVFDNMPTYPAVFVAVLNACAILAALEEGRHIEEQIIQRGYQFDVFVIASLLDIVHGDLEMGEYIAKKCFELNL</sequence>
<evidence type="ECO:0008006" key="3">
    <source>
        <dbReference type="Google" id="ProtNLM"/>
    </source>
</evidence>
<proteinExistence type="predicted"/>
<protein>
    <recommendedName>
        <fullName evidence="3">Pentatricopeptide repeat-containing protein</fullName>
    </recommendedName>
</protein>
<accession>A0ABP0ULD9</accession>